<comment type="caution">
    <text evidence="2">The sequence shown here is derived from an EMBL/GenBank/DDBJ whole genome shotgun (WGS) entry which is preliminary data.</text>
</comment>
<dbReference type="PANTHER" id="PTHR40618:SF1">
    <property type="entry name" value="B-ZIP TRANSCRIPTION FACTOR (EUROFUNG)"/>
    <property type="match status" value="1"/>
</dbReference>
<dbReference type="EMBL" id="NEXV01000244">
    <property type="protein sequence ID" value="PIG86534.1"/>
    <property type="molecule type" value="Genomic_DNA"/>
</dbReference>
<feature type="region of interest" description="Disordered" evidence="1">
    <location>
        <begin position="403"/>
        <end position="446"/>
    </location>
</feature>
<sequence>MTDYLLSQTLSARYYQPDRFPHISEAIGAEPGSDHGQVLEHRSSPEPSQSANRVRKRGRPRITPGNTSPNDRRAQIRAAQRTYRLKKEAMFQDLKARVSELEESMGRISQSLSTFYHMALQSDLNLTHPYLFQQLNATVSQVKREGKSSAGSSLSTTELHHIELASLSSAKAANDAFTFGYTMDMNPGGRGVFYKPPASDRIRVSPSTRYANRSYLGNLPRDIERPLNGSAAFTYSYNESTFARRLHRYCIEYAYQLFTDPRTDPQDIYRVFRLVSCVRQEDKMARCLSSLLRAGPKEPLEIPKVPFYCIGGAGTHYPQMQPDGKPLYPENMRLPGRVLGSIPGSAQQMDNKSSSEKRQELLKLYGLDGTWLDCRDVQGYLEEKGFCLDGASCIFATPTLENQENSPKAAMHQSKDIPMDLDDHPKLTSPPLRNVDGTDERKSEKAANAAGQAAWVLNIEEFVQALLKKMVILGRAPGFRLTDVEAAFKSAARVSSS</sequence>
<evidence type="ECO:0000313" key="3">
    <source>
        <dbReference type="Proteomes" id="UP000231358"/>
    </source>
</evidence>
<proteinExistence type="predicted"/>
<dbReference type="CDD" id="cd14688">
    <property type="entry name" value="bZIP_YAP"/>
    <property type="match status" value="1"/>
</dbReference>
<organism evidence="2 3">
    <name type="scientific">Aspergillus arachidicola</name>
    <dbReference type="NCBI Taxonomy" id="656916"/>
    <lineage>
        <taxon>Eukaryota</taxon>
        <taxon>Fungi</taxon>
        <taxon>Dikarya</taxon>
        <taxon>Ascomycota</taxon>
        <taxon>Pezizomycotina</taxon>
        <taxon>Eurotiomycetes</taxon>
        <taxon>Eurotiomycetidae</taxon>
        <taxon>Eurotiales</taxon>
        <taxon>Aspergillaceae</taxon>
        <taxon>Aspergillus</taxon>
        <taxon>Aspergillus subgen. Circumdati</taxon>
    </lineage>
</organism>
<evidence type="ECO:0000256" key="1">
    <source>
        <dbReference type="SAM" id="MobiDB-lite"/>
    </source>
</evidence>
<dbReference type="GO" id="GO:0003700">
    <property type="term" value="F:DNA-binding transcription factor activity"/>
    <property type="evidence" value="ECO:0007669"/>
    <property type="project" value="InterPro"/>
</dbReference>
<dbReference type="Gene3D" id="1.20.5.170">
    <property type="match status" value="1"/>
</dbReference>
<keyword evidence="3" id="KW-1185">Reference proteome</keyword>
<accession>A0A2G7G120</accession>
<feature type="compositionally biased region" description="Basic and acidic residues" evidence="1">
    <location>
        <begin position="413"/>
        <end position="426"/>
    </location>
</feature>
<feature type="region of interest" description="Disordered" evidence="1">
    <location>
        <begin position="24"/>
        <end position="75"/>
    </location>
</feature>
<dbReference type="SUPFAM" id="SSF57959">
    <property type="entry name" value="Leucine zipper domain"/>
    <property type="match status" value="1"/>
</dbReference>
<evidence type="ECO:0000313" key="2">
    <source>
        <dbReference type="EMBL" id="PIG86534.1"/>
    </source>
</evidence>
<gene>
    <name evidence="2" type="ORF">AARAC_002064</name>
</gene>
<reference evidence="2 3" key="1">
    <citation type="submission" date="2017-05" db="EMBL/GenBank/DDBJ databases">
        <title>Genome sequence for an aflatoxigenic pathogen of Argentinian peanut, Aspergillus arachidicola.</title>
        <authorList>
            <person name="Moore G."/>
            <person name="Beltz S.B."/>
            <person name="Mack B.M."/>
        </authorList>
    </citation>
    <scope>NUCLEOTIDE SEQUENCE [LARGE SCALE GENOMIC DNA]</scope>
    <source>
        <strain evidence="2 3">CBS 117610</strain>
    </source>
</reference>
<dbReference type="Proteomes" id="UP000231358">
    <property type="component" value="Unassembled WGS sequence"/>
</dbReference>
<dbReference type="InterPro" id="IPR046347">
    <property type="entry name" value="bZIP_sf"/>
</dbReference>
<dbReference type="AlphaFoldDB" id="A0A2G7G120"/>
<name>A0A2G7G120_9EURO</name>
<feature type="compositionally biased region" description="Basic and acidic residues" evidence="1">
    <location>
        <begin position="436"/>
        <end position="445"/>
    </location>
</feature>
<dbReference type="PANTHER" id="PTHR40618">
    <property type="entry name" value="B-ZIP TRANSCRIPTION FACTOR (EUROFUNG)-RELATED"/>
    <property type="match status" value="1"/>
</dbReference>
<evidence type="ECO:0008006" key="4">
    <source>
        <dbReference type="Google" id="ProtNLM"/>
    </source>
</evidence>
<protein>
    <recommendedName>
        <fullName evidence="4">BZIP domain-containing protein</fullName>
    </recommendedName>
</protein>